<dbReference type="PANTHER" id="PTHR30514">
    <property type="entry name" value="GLUCOKINASE"/>
    <property type="match status" value="1"/>
</dbReference>
<dbReference type="EMBL" id="CP013655">
    <property type="protein sequence ID" value="ALS38391.1"/>
    <property type="molecule type" value="Genomic_DNA"/>
</dbReference>
<name>A0A0U2XBS6_9ENTE</name>
<evidence type="ECO:0000256" key="3">
    <source>
        <dbReference type="ARBA" id="ARBA00023163"/>
    </source>
</evidence>
<dbReference type="Gene3D" id="3.40.50.10490">
    <property type="entry name" value="Glucose-6-phosphate isomerase like protein, domain 1"/>
    <property type="match status" value="1"/>
</dbReference>
<reference evidence="6" key="1">
    <citation type="submission" date="2015-12" db="EMBL/GenBank/DDBJ databases">
        <authorList>
            <person name="Lauer A."/>
            <person name="Humrighouse B."/>
            <person name="Loparev V."/>
            <person name="Shewmaker P.L."/>
            <person name="Whitney A.M."/>
            <person name="McLaughlin R.W."/>
        </authorList>
    </citation>
    <scope>NUCLEOTIDE SEQUENCE [LARGE SCALE GENOMIC DNA]</scope>
    <source>
        <strain evidence="6">LMG 26678</strain>
    </source>
</reference>
<dbReference type="GO" id="GO:0003677">
    <property type="term" value="F:DNA binding"/>
    <property type="evidence" value="ECO:0007669"/>
    <property type="project" value="UniProtKB-KW"/>
</dbReference>
<dbReference type="GO" id="GO:0097367">
    <property type="term" value="F:carbohydrate derivative binding"/>
    <property type="evidence" value="ECO:0007669"/>
    <property type="project" value="InterPro"/>
</dbReference>
<evidence type="ECO:0000256" key="2">
    <source>
        <dbReference type="ARBA" id="ARBA00023125"/>
    </source>
</evidence>
<evidence type="ECO:0000313" key="5">
    <source>
        <dbReference type="EMBL" id="ALS38391.1"/>
    </source>
</evidence>
<keyword evidence="6" id="KW-1185">Reference proteome</keyword>
<accession>A0A0U2XBS6</accession>
<dbReference type="Gene3D" id="1.10.10.10">
    <property type="entry name" value="Winged helix-like DNA-binding domain superfamily/Winged helix DNA-binding domain"/>
    <property type="match status" value="1"/>
</dbReference>
<sequence>MRFQQLLQNKINHFSETDKTICAYVYNHQELIPEISITILAEASYTSKSSVLRFVQKLGFKGFSEFKYLIDWYGVQDNLKKPLSIEDVSEHLNSVFSTIEEKSLSNFFELLRNTPRIYLLATGTDQQIQAQNFARAFLKMNIVCTLIPGNSNIELASIVLDNINKNDLIIVFSGSGNNVQINELLSIPLLKKTPIVSITVTQKNWLQEHSDLNFSILKKDAELMMGFSSGFCHLLIDFLAIRFRLYIEDLLIEQ</sequence>
<proteinExistence type="predicted"/>
<dbReference type="GO" id="GO:0003700">
    <property type="term" value="F:DNA-binding transcription factor activity"/>
    <property type="evidence" value="ECO:0007669"/>
    <property type="project" value="InterPro"/>
</dbReference>
<dbReference type="InterPro" id="IPR046348">
    <property type="entry name" value="SIS_dom_sf"/>
</dbReference>
<dbReference type="PANTHER" id="PTHR30514:SF1">
    <property type="entry name" value="HTH-TYPE TRANSCRIPTIONAL REGULATOR HEXR-RELATED"/>
    <property type="match status" value="1"/>
</dbReference>
<dbReference type="Pfam" id="PF01380">
    <property type="entry name" value="SIS"/>
    <property type="match status" value="1"/>
</dbReference>
<dbReference type="SUPFAM" id="SSF53697">
    <property type="entry name" value="SIS domain"/>
    <property type="match status" value="1"/>
</dbReference>
<dbReference type="Proteomes" id="UP000067523">
    <property type="component" value="Chromosome"/>
</dbReference>
<evidence type="ECO:0000313" key="6">
    <source>
        <dbReference type="Proteomes" id="UP000067523"/>
    </source>
</evidence>
<dbReference type="PROSITE" id="PS51071">
    <property type="entry name" value="HTH_RPIR"/>
    <property type="match status" value="1"/>
</dbReference>
<dbReference type="InterPro" id="IPR035472">
    <property type="entry name" value="RpiR-like_SIS"/>
</dbReference>
<dbReference type="SUPFAM" id="SSF46689">
    <property type="entry name" value="Homeodomain-like"/>
    <property type="match status" value="1"/>
</dbReference>
<keyword evidence="1" id="KW-0805">Transcription regulation</keyword>
<dbReference type="CDD" id="cd05013">
    <property type="entry name" value="SIS_RpiR"/>
    <property type="match status" value="1"/>
</dbReference>
<dbReference type="InterPro" id="IPR047640">
    <property type="entry name" value="RpiR-like"/>
</dbReference>
<dbReference type="Pfam" id="PF01418">
    <property type="entry name" value="HTH_6"/>
    <property type="match status" value="1"/>
</dbReference>
<evidence type="ECO:0000259" key="4">
    <source>
        <dbReference type="PROSITE" id="PS51071"/>
    </source>
</evidence>
<dbReference type="STRING" id="118060.ATZ35_14910"/>
<dbReference type="InterPro" id="IPR009057">
    <property type="entry name" value="Homeodomain-like_sf"/>
</dbReference>
<protein>
    <recommendedName>
        <fullName evidence="4">HTH rpiR-type domain-containing protein</fullName>
    </recommendedName>
</protein>
<dbReference type="InterPro" id="IPR001347">
    <property type="entry name" value="SIS_dom"/>
</dbReference>
<feature type="domain" description="HTH rpiR-type" evidence="4">
    <location>
        <begin position="1"/>
        <end position="77"/>
    </location>
</feature>
<keyword evidence="3" id="KW-0804">Transcription</keyword>
<dbReference type="KEGG" id="erx:ATZ35_14910"/>
<keyword evidence="2" id="KW-0238">DNA-binding</keyword>
<organism evidence="5 6">
    <name type="scientific">Enterococcus rotai</name>
    <dbReference type="NCBI Taxonomy" id="118060"/>
    <lineage>
        <taxon>Bacteria</taxon>
        <taxon>Bacillati</taxon>
        <taxon>Bacillota</taxon>
        <taxon>Bacilli</taxon>
        <taxon>Lactobacillales</taxon>
        <taxon>Enterococcaceae</taxon>
        <taxon>Enterococcus</taxon>
    </lineage>
</organism>
<dbReference type="RefSeq" id="WP_208927950.1">
    <property type="nucleotide sequence ID" value="NZ_CP013655.1"/>
</dbReference>
<dbReference type="GO" id="GO:1901135">
    <property type="term" value="P:carbohydrate derivative metabolic process"/>
    <property type="evidence" value="ECO:0007669"/>
    <property type="project" value="InterPro"/>
</dbReference>
<evidence type="ECO:0000256" key="1">
    <source>
        <dbReference type="ARBA" id="ARBA00023015"/>
    </source>
</evidence>
<dbReference type="InterPro" id="IPR036388">
    <property type="entry name" value="WH-like_DNA-bd_sf"/>
</dbReference>
<gene>
    <name evidence="5" type="ORF">ATZ35_14910</name>
</gene>
<dbReference type="AlphaFoldDB" id="A0A0U2XBS6"/>
<dbReference type="InterPro" id="IPR000281">
    <property type="entry name" value="HTH_RpiR"/>
</dbReference>